<evidence type="ECO:0000313" key="10">
    <source>
        <dbReference type="Proteomes" id="UP001597601"/>
    </source>
</evidence>
<accession>A0ABW5XSU2</accession>
<dbReference type="PANTHER" id="PTHR43731">
    <property type="entry name" value="RHOMBOID PROTEASE"/>
    <property type="match status" value="1"/>
</dbReference>
<dbReference type="Gene3D" id="1.20.1540.10">
    <property type="entry name" value="Rhomboid-like"/>
    <property type="match status" value="1"/>
</dbReference>
<evidence type="ECO:0000313" key="9">
    <source>
        <dbReference type="EMBL" id="MFD2866061.1"/>
    </source>
</evidence>
<reference evidence="10" key="1">
    <citation type="journal article" date="2019" name="Int. J. Syst. Evol. Microbiol.">
        <title>The Global Catalogue of Microorganisms (GCM) 10K type strain sequencing project: providing services to taxonomists for standard genome sequencing and annotation.</title>
        <authorList>
            <consortium name="The Broad Institute Genomics Platform"/>
            <consortium name="The Broad Institute Genome Sequencing Center for Infectious Disease"/>
            <person name="Wu L."/>
            <person name="Ma J."/>
        </authorList>
    </citation>
    <scope>NUCLEOTIDE SEQUENCE [LARGE SCALE GENOMIC DNA]</scope>
    <source>
        <strain evidence="10">KCTC 52232</strain>
    </source>
</reference>
<feature type="transmembrane region" description="Helical" evidence="7">
    <location>
        <begin position="221"/>
        <end position="243"/>
    </location>
</feature>
<dbReference type="InterPro" id="IPR035952">
    <property type="entry name" value="Rhomboid-like_sf"/>
</dbReference>
<comment type="caution">
    <text evidence="9">The sequence shown here is derived from an EMBL/GenBank/DDBJ whole genome shotgun (WGS) entry which is preliminary data.</text>
</comment>
<feature type="transmembrane region" description="Helical" evidence="7">
    <location>
        <begin position="330"/>
        <end position="349"/>
    </location>
</feature>
<dbReference type="GO" id="GO:0008233">
    <property type="term" value="F:peptidase activity"/>
    <property type="evidence" value="ECO:0007669"/>
    <property type="project" value="UniProtKB-KW"/>
</dbReference>
<dbReference type="EC" id="3.4.21.-" evidence="9"/>
<dbReference type="PANTHER" id="PTHR43731:SF14">
    <property type="entry name" value="PRESENILIN-ASSOCIATED RHOMBOID-LIKE PROTEIN, MITOCHONDRIAL"/>
    <property type="match status" value="1"/>
</dbReference>
<comment type="similarity">
    <text evidence="2">Belongs to the peptidase S54 family.</text>
</comment>
<dbReference type="RefSeq" id="WP_377129371.1">
    <property type="nucleotide sequence ID" value="NZ_JBHUON010000020.1"/>
</dbReference>
<protein>
    <submittedName>
        <fullName evidence="9">Rhomboid family intramembrane serine protease</fullName>
        <ecNumber evidence="9">3.4.21.-</ecNumber>
    </submittedName>
</protein>
<gene>
    <name evidence="9" type="ORF">ACFSYC_15295</name>
</gene>
<proteinExistence type="inferred from homology"/>
<feature type="transmembrane region" description="Helical" evidence="7">
    <location>
        <begin position="361"/>
        <end position="379"/>
    </location>
</feature>
<comment type="subcellular location">
    <subcellularLocation>
        <location evidence="1">Membrane</location>
        <topology evidence="1">Multi-pass membrane protein</topology>
    </subcellularLocation>
</comment>
<evidence type="ECO:0000256" key="3">
    <source>
        <dbReference type="ARBA" id="ARBA00022692"/>
    </source>
</evidence>
<dbReference type="Proteomes" id="UP001597601">
    <property type="component" value="Unassembled WGS sequence"/>
</dbReference>
<evidence type="ECO:0000256" key="2">
    <source>
        <dbReference type="ARBA" id="ARBA00009045"/>
    </source>
</evidence>
<evidence type="ECO:0000256" key="4">
    <source>
        <dbReference type="ARBA" id="ARBA00022801"/>
    </source>
</evidence>
<evidence type="ECO:0000256" key="6">
    <source>
        <dbReference type="ARBA" id="ARBA00023136"/>
    </source>
</evidence>
<feature type="transmembrane region" description="Helical" evidence="7">
    <location>
        <begin position="165"/>
        <end position="190"/>
    </location>
</feature>
<dbReference type="GO" id="GO:0006508">
    <property type="term" value="P:proteolysis"/>
    <property type="evidence" value="ECO:0007669"/>
    <property type="project" value="UniProtKB-KW"/>
</dbReference>
<keyword evidence="4 9" id="KW-0378">Hydrolase</keyword>
<evidence type="ECO:0000256" key="7">
    <source>
        <dbReference type="SAM" id="Phobius"/>
    </source>
</evidence>
<feature type="transmembrane region" description="Helical" evidence="7">
    <location>
        <begin position="275"/>
        <end position="294"/>
    </location>
</feature>
<dbReference type="Pfam" id="PF01694">
    <property type="entry name" value="Rhomboid"/>
    <property type="match status" value="1"/>
</dbReference>
<dbReference type="InterPro" id="IPR022764">
    <property type="entry name" value="Peptidase_S54_rhomboid_dom"/>
</dbReference>
<dbReference type="EMBL" id="JBHUON010000020">
    <property type="protein sequence ID" value="MFD2866061.1"/>
    <property type="molecule type" value="Genomic_DNA"/>
</dbReference>
<feature type="domain" description="Peptidase S54 rhomboid" evidence="8">
    <location>
        <begin position="211"/>
        <end position="348"/>
    </location>
</feature>
<dbReference type="SUPFAM" id="SSF144091">
    <property type="entry name" value="Rhomboid-like"/>
    <property type="match status" value="1"/>
</dbReference>
<keyword evidence="9" id="KW-0645">Protease</keyword>
<keyword evidence="3 7" id="KW-0812">Transmembrane</keyword>
<name>A0ABW5XSU2_9SPHI</name>
<keyword evidence="10" id="KW-1185">Reference proteome</keyword>
<evidence type="ECO:0000259" key="8">
    <source>
        <dbReference type="Pfam" id="PF01694"/>
    </source>
</evidence>
<evidence type="ECO:0000256" key="5">
    <source>
        <dbReference type="ARBA" id="ARBA00022989"/>
    </source>
</evidence>
<feature type="transmembrane region" description="Helical" evidence="7">
    <location>
        <begin position="306"/>
        <end position="324"/>
    </location>
</feature>
<sequence>MSYVSQPIKLSTYNVNTMGEPVHTLSLEVLTKKQRLVIAFETIKQLGWRIKFVSDAGVIAYTDNSSFSWNGEITVKLEQDTASIKCVTISNVMLDYGQSKIAVAQYMASFEKMRSAFTDEEINKLYKQYERDFVPAYEDILKPDTRPRFNVVTSYWWFLLPGKNYFITPFIVFLNILVFIIMVCAGVGVFEPETKSMIEWGANSTVTTLDGQWWRLLTNCFLHFGLFHLVLNMYALVYVGFFLEAIIGKARFVTAYLLTGIVASLVSLWWHDYTISAGASGAIFGLYGVFLAVLSTNYIERSLRNGVLASIGMFVVYNLVYGSFKGGIDNAAHIGGLLSGVVIGYLYVITLRKPDDRKLTWLILSSTIVIVFACSAFAYSSMSKNDRVIYYKRIQEFYKLEEKALAPIKKQEYQPDRQRLSDLNNSIGYWKSGVILIKELGRLKLSEKIHNRNELLAQYCQLRIHSYQLMHEAVTHETDMNSSKQQNINQQTKQVIEKLSSR</sequence>
<keyword evidence="6 7" id="KW-0472">Membrane</keyword>
<evidence type="ECO:0000256" key="1">
    <source>
        <dbReference type="ARBA" id="ARBA00004141"/>
    </source>
</evidence>
<feature type="transmembrane region" description="Helical" evidence="7">
    <location>
        <begin position="250"/>
        <end position="269"/>
    </location>
</feature>
<organism evidence="9 10">
    <name type="scientific">Mucilaginibacter antarcticus</name>
    <dbReference type="NCBI Taxonomy" id="1855725"/>
    <lineage>
        <taxon>Bacteria</taxon>
        <taxon>Pseudomonadati</taxon>
        <taxon>Bacteroidota</taxon>
        <taxon>Sphingobacteriia</taxon>
        <taxon>Sphingobacteriales</taxon>
        <taxon>Sphingobacteriaceae</taxon>
        <taxon>Mucilaginibacter</taxon>
    </lineage>
</organism>
<dbReference type="InterPro" id="IPR050925">
    <property type="entry name" value="Rhomboid_protease_S54"/>
</dbReference>
<keyword evidence="5 7" id="KW-1133">Transmembrane helix</keyword>